<dbReference type="GO" id="GO:0004067">
    <property type="term" value="F:asparaginase activity"/>
    <property type="evidence" value="ECO:0007669"/>
    <property type="project" value="UniProtKB-UniRule"/>
</dbReference>
<dbReference type="InterPro" id="IPR027475">
    <property type="entry name" value="Asparaginase/glutaminase_AS2"/>
</dbReference>
<dbReference type="InterPro" id="IPR006034">
    <property type="entry name" value="Asparaginase/glutaminase-like"/>
</dbReference>
<dbReference type="Proteomes" id="UP000198988">
    <property type="component" value="Unassembled WGS sequence"/>
</dbReference>
<dbReference type="InterPro" id="IPR036152">
    <property type="entry name" value="Asp/glu_Ase-like_sf"/>
</dbReference>
<dbReference type="RefSeq" id="WP_090716083.1">
    <property type="nucleotide sequence ID" value="NZ_CAESAP020000094.1"/>
</dbReference>
<proteinExistence type="predicted"/>
<dbReference type="Proteomes" id="UP000198559">
    <property type="component" value="Unassembled WGS sequence"/>
</dbReference>
<evidence type="ECO:0000256" key="3">
    <source>
        <dbReference type="PROSITE-ProRule" id="PRU10100"/>
    </source>
</evidence>
<accession>A0A1H6KD79</accession>
<dbReference type="PROSITE" id="PS00917">
    <property type="entry name" value="ASN_GLN_ASE_2"/>
    <property type="match status" value="1"/>
</dbReference>
<dbReference type="SUPFAM" id="SSF53774">
    <property type="entry name" value="Glutaminase/Asparaginase"/>
    <property type="match status" value="1"/>
</dbReference>
<evidence type="ECO:0000313" key="5">
    <source>
        <dbReference type="EMBL" id="SEH70548.1"/>
    </source>
</evidence>
<reference evidence="7 8" key="1">
    <citation type="submission" date="2016-06" db="EMBL/GenBank/DDBJ databases">
        <authorList>
            <person name="Petersen J."/>
            <person name="Sayavedra L."/>
        </authorList>
    </citation>
    <scope>NUCLEOTIDE SEQUENCE [LARGE SCALE GENOMIC DNA]</scope>
    <source>
        <strain evidence="8">BazSymA</strain>
        <strain evidence="7">BazSymB</strain>
    </source>
</reference>
<evidence type="ECO:0000256" key="1">
    <source>
        <dbReference type="PIRSR" id="PIRSR001220-1"/>
    </source>
</evidence>
<evidence type="ECO:0000256" key="2">
    <source>
        <dbReference type="PIRSR" id="PIRSR001220-2"/>
    </source>
</evidence>
<dbReference type="OrthoDB" id="9788068at2"/>
<dbReference type="EMBL" id="CDSC02000239">
    <property type="protein sequence ID" value="SEH82275.1"/>
    <property type="molecule type" value="Genomic_DNA"/>
</dbReference>
<feature type="domain" description="L-asparaginase N-terminal" evidence="4">
    <location>
        <begin position="2"/>
        <end position="154"/>
    </location>
</feature>
<dbReference type="EMBL" id="CVUD02000101">
    <property type="protein sequence ID" value="SEH70548.1"/>
    <property type="molecule type" value="Genomic_DNA"/>
</dbReference>
<evidence type="ECO:0000313" key="6">
    <source>
        <dbReference type="EMBL" id="SEH82275.1"/>
    </source>
</evidence>
<evidence type="ECO:0000259" key="4">
    <source>
        <dbReference type="Pfam" id="PF00710"/>
    </source>
</evidence>
<dbReference type="InterPro" id="IPR027474">
    <property type="entry name" value="L-asparaginase_N"/>
</dbReference>
<dbReference type="PRINTS" id="PR00139">
    <property type="entry name" value="ASNGLNASE"/>
</dbReference>
<feature type="binding site" evidence="2">
    <location>
        <position position="53"/>
    </location>
    <ligand>
        <name>substrate</name>
    </ligand>
</feature>
<evidence type="ECO:0000313" key="8">
    <source>
        <dbReference type="Proteomes" id="UP000198988"/>
    </source>
</evidence>
<dbReference type="PANTHER" id="PTHR11707:SF28">
    <property type="entry name" value="60 KDA LYSOPHOSPHOLIPASE"/>
    <property type="match status" value="1"/>
</dbReference>
<gene>
    <name evidence="6" type="ORF">BAZSYMA_ACONTIG02162_2</name>
    <name evidence="5" type="ORF">BAZSYMB_SCAFFOLD00023_16</name>
</gene>
<feature type="binding site" evidence="2">
    <location>
        <begin position="82"/>
        <end position="83"/>
    </location>
    <ligand>
        <name>substrate</name>
    </ligand>
</feature>
<sequence>MKIKVLITGGTIDKAYNTSTGKLAFVETHIIDMLNRSRSMAETLSEVLFLKDSLEITHDNRALILSKCLESGEDAILITHGTDTMVETAQLLGENIQDKTIVLFGAMIPYSVNQSDGLFNLGFALSSVQNQPSGVYIAMNGKVFDFDKVQKNTSLGIFENI</sequence>
<feature type="active site" evidence="3">
    <location>
        <position position="82"/>
    </location>
</feature>
<dbReference type="Pfam" id="PF00710">
    <property type="entry name" value="Asparaginase"/>
    <property type="match status" value="1"/>
</dbReference>
<name>A0A1H6KD79_9GAMM</name>
<dbReference type="AlphaFoldDB" id="A0A1H6KD79"/>
<dbReference type="InterPro" id="IPR037152">
    <property type="entry name" value="L-asparaginase_N_sf"/>
</dbReference>
<dbReference type="PIRSF" id="PIRSF500176">
    <property type="entry name" value="L_ASNase"/>
    <property type="match status" value="1"/>
</dbReference>
<protein>
    <submittedName>
        <fullName evidence="5">Asparaginase/glutaminase</fullName>
    </submittedName>
</protein>
<dbReference type="STRING" id="235205.BAZSYMB_SCAFFOLD00023_16"/>
<dbReference type="Gene3D" id="3.40.50.1170">
    <property type="entry name" value="L-asparaginase, N-terminal domain"/>
    <property type="match status" value="1"/>
</dbReference>
<feature type="active site" description="O-isoaspartyl threonine intermediate" evidence="1">
    <location>
        <position position="11"/>
    </location>
</feature>
<reference evidence="5" key="2">
    <citation type="submission" date="2016-06" db="EMBL/GenBank/DDBJ databases">
        <authorList>
            <person name="Olsen C.W."/>
            <person name="Carey S."/>
            <person name="Hinshaw L."/>
            <person name="Karasin A.I."/>
        </authorList>
    </citation>
    <scope>NUCLEOTIDE SEQUENCE [LARGE SCALE GENOMIC DNA]</scope>
    <source>
        <strain evidence="6">BazSymA</strain>
        <strain evidence="5">BazSymB</strain>
    </source>
</reference>
<dbReference type="PROSITE" id="PS51732">
    <property type="entry name" value="ASN_GLN_ASE_3"/>
    <property type="match status" value="1"/>
</dbReference>
<evidence type="ECO:0000313" key="7">
    <source>
        <dbReference type="Proteomes" id="UP000198559"/>
    </source>
</evidence>
<organism evidence="5 7">
    <name type="scientific">Bathymodiolus azoricus thioautotrophic gill symbiont</name>
    <dbReference type="NCBI Taxonomy" id="235205"/>
    <lineage>
        <taxon>Bacteria</taxon>
        <taxon>Pseudomonadati</taxon>
        <taxon>Pseudomonadota</taxon>
        <taxon>Gammaproteobacteria</taxon>
        <taxon>sulfur-oxidizing symbionts</taxon>
    </lineage>
</organism>
<dbReference type="PANTHER" id="PTHR11707">
    <property type="entry name" value="L-ASPARAGINASE"/>
    <property type="match status" value="1"/>
</dbReference>
<dbReference type="PIRSF" id="PIRSF001220">
    <property type="entry name" value="L-ASNase_gatD"/>
    <property type="match status" value="1"/>
</dbReference>